<dbReference type="KEGG" id="fcn:FN3523_1377"/>
<dbReference type="EMBL" id="CP002558">
    <property type="protein sequence ID" value="AEE26680.1"/>
    <property type="molecule type" value="Genomic_DNA"/>
</dbReference>
<sequence length="575" mass="67866">MDSINKGFENLFNNIHLYYDQEKSFRINKLDQCITNIIKFKDIKNYRKSDIYNLTYLIEEIKYSTKLILSDSALNFHNLILKNLDNLLDSIDIKYFASLIKNLKTLLENYKLIIEKDISHRMELVKTKQIDNLESTFLDYIKSDNTSTYSDRLVELYVKTIKTPDSEEIISEYKSYFNTLKIFVKDYQNIDDFIPFRKNPVLSLLKLAYLIKNNLYKIDFLLTSDIILLKAFYSIKKDTDKLGLIYKKTDPYLSIVSLTLLQTKPSENLKRIIDFIDLQIFVISQYFDDFPLQDIFFQKKSQIDISKSESLEQLIFSLKNISNIMFDDETLYKKINIKNQLYKSLFLNNNHNSVIEDIIEKSPSNLLTKIANKYFQILLDIASIINIQLVNDNLELIHPFLEFEKYFNQIILEVSKKSQFDHEKLEKNIQNIIKLHPLLNQNYCILKDKEQEIINNQSIETNDLSKLNIFVNRKGRGSYKEIKTLRSNDYKNIEINKTLTKVNKNICNGKHEGAFESAKELTIVLLSKYYYMCPTLIGIYNLPPISNSFFLVLKEITNNPIIDSIKNKQEDYWRI</sequence>
<dbReference type="AlphaFoldDB" id="F4BGT6"/>
<organism evidence="1 2">
    <name type="scientific">Francisella hispaniensis</name>
    <dbReference type="NCBI Taxonomy" id="622488"/>
    <lineage>
        <taxon>Bacteria</taxon>
        <taxon>Pseudomonadati</taxon>
        <taxon>Pseudomonadota</taxon>
        <taxon>Gammaproteobacteria</taxon>
        <taxon>Thiotrichales</taxon>
        <taxon>Francisellaceae</taxon>
        <taxon>Francisella</taxon>
    </lineage>
</organism>
<reference evidence="2" key="1">
    <citation type="journal article" date="2011" name="Appl. Environ. Microbiol.">
        <title>Common ancestry and novel genetic traits of Francisella novicida-like isolates from North America and Australia as revealed by comparative genomic analyses.</title>
        <authorList>
            <person name="Siddaramappa S."/>
            <person name="Challacombe J.F."/>
            <person name="Petersen J.M."/>
            <person name="Pillai S."/>
            <person name="Hogg G."/>
            <person name="Kuske C.R."/>
        </authorList>
    </citation>
    <scope>NUCLEOTIDE SEQUENCE [LARGE SCALE GENOMIC DNA]</scope>
    <source>
        <strain evidence="2">3523</strain>
    </source>
</reference>
<evidence type="ECO:0008006" key="3">
    <source>
        <dbReference type="Google" id="ProtNLM"/>
    </source>
</evidence>
<gene>
    <name evidence="1" type="ordered locus">FN3523_1377</name>
</gene>
<dbReference type="RefSeq" id="WP_014548666.1">
    <property type="nucleotide sequence ID" value="NC_017449.1"/>
</dbReference>
<evidence type="ECO:0000313" key="2">
    <source>
        <dbReference type="Proteomes" id="UP000008303"/>
    </source>
</evidence>
<dbReference type="HOGENOM" id="CLU_473086_0_0_6"/>
<accession>F4BGT6</accession>
<dbReference type="Proteomes" id="UP000008303">
    <property type="component" value="Chromosome"/>
</dbReference>
<evidence type="ECO:0000313" key="1">
    <source>
        <dbReference type="EMBL" id="AEE26680.1"/>
    </source>
</evidence>
<dbReference type="PATRIC" id="fig|676032.3.peg.1387"/>
<proteinExistence type="predicted"/>
<protein>
    <recommendedName>
        <fullName evidence="3">DNA polymerase I</fullName>
    </recommendedName>
</protein>
<name>F4BGT6_9GAMM</name>